<dbReference type="Proteomes" id="UP000285262">
    <property type="component" value="Unassembled WGS sequence"/>
</dbReference>
<feature type="transmembrane region" description="Helical" evidence="5">
    <location>
        <begin position="386"/>
        <end position="408"/>
    </location>
</feature>
<dbReference type="Proteomes" id="UP000193664">
    <property type="component" value="Unassembled WGS sequence"/>
</dbReference>
<dbReference type="AlphaFoldDB" id="A0A076JN64"/>
<evidence type="ECO:0000256" key="3">
    <source>
        <dbReference type="ARBA" id="ARBA00022989"/>
    </source>
</evidence>
<keyword evidence="4 5" id="KW-0472">Membrane</keyword>
<reference evidence="10 20" key="3">
    <citation type="submission" date="2017-03" db="EMBL/GenBank/DDBJ databases">
        <title>Maternal inheritance of bifidobacteria.</title>
        <authorList>
            <person name="Lugli G.A."/>
            <person name="Duranti S."/>
            <person name="Milani C."/>
            <person name="Mancabelli L."/>
        </authorList>
    </citation>
    <scope>NUCLEOTIDE SEQUENCE [LARGE SCALE GENOMIC DNA]</scope>
    <source>
        <strain evidence="10 20">1892B</strain>
    </source>
</reference>
<evidence type="ECO:0000256" key="4">
    <source>
        <dbReference type="ARBA" id="ARBA00023136"/>
    </source>
</evidence>
<evidence type="ECO:0000313" key="29">
    <source>
        <dbReference type="Proteomes" id="UP000470200"/>
    </source>
</evidence>
<dbReference type="Proteomes" id="UP000470200">
    <property type="component" value="Unassembled WGS sequence"/>
</dbReference>
<reference evidence="8 29" key="5">
    <citation type="journal article" date="2019" name="Nat. Med.">
        <title>A library of human gut bacterial isolates paired with longitudinal multiomics data enables mechanistic microbiome research.</title>
        <authorList>
            <person name="Poyet M."/>
            <person name="Groussin M."/>
            <person name="Gibbons S.M."/>
            <person name="Avila-Pacheco J."/>
            <person name="Jiang X."/>
            <person name="Kearney S.M."/>
            <person name="Perrotta A.R."/>
            <person name="Berdy B."/>
            <person name="Zhao S."/>
            <person name="Lieberman T.D."/>
            <person name="Swanson P.K."/>
            <person name="Smith M."/>
            <person name="Roesemann S."/>
            <person name="Alexander J.E."/>
            <person name="Rich S.A."/>
            <person name="Livny J."/>
            <person name="Vlamakis H."/>
            <person name="Clish C."/>
            <person name="Bullock K."/>
            <person name="Deik A."/>
            <person name="Scott J."/>
            <person name="Pierce K.A."/>
            <person name="Xavier R.J."/>
            <person name="Alm E.J."/>
        </authorList>
    </citation>
    <scope>NUCLEOTIDE SEQUENCE [LARGE SCALE GENOMIC DNA]</scope>
    <source>
        <strain evidence="8 29">BIOML-A105</strain>
    </source>
</reference>
<evidence type="ECO:0000313" key="14">
    <source>
        <dbReference type="EMBL" id="OSH00097.1"/>
    </source>
</evidence>
<evidence type="ECO:0000313" key="27">
    <source>
        <dbReference type="Proteomes" id="UP000285462"/>
    </source>
</evidence>
<organism evidence="11 22">
    <name type="scientific">Bifidobacterium adolescentis</name>
    <dbReference type="NCBI Taxonomy" id="1680"/>
    <lineage>
        <taxon>Bacteria</taxon>
        <taxon>Bacillati</taxon>
        <taxon>Actinomycetota</taxon>
        <taxon>Actinomycetes</taxon>
        <taxon>Bifidobacteriales</taxon>
        <taxon>Bifidobacteriaceae</taxon>
        <taxon>Bifidobacterium</taxon>
    </lineage>
</organism>
<reference evidence="25 26" key="4">
    <citation type="submission" date="2018-08" db="EMBL/GenBank/DDBJ databases">
        <title>A genome reference for cultivated species of the human gut microbiota.</title>
        <authorList>
            <person name="Zou Y."/>
            <person name="Xue W."/>
            <person name="Luo G."/>
        </authorList>
    </citation>
    <scope>NUCLEOTIDE SEQUENCE [LARGE SCALE GENOMIC DNA]</scope>
    <source>
        <strain evidence="16 27">AF21-27</strain>
        <strain evidence="18 26">AF45-19</strain>
        <strain evidence="17 25">AM12-20</strain>
    </source>
</reference>
<dbReference type="EMBL" id="BPPZ01000002">
    <property type="protein sequence ID" value="GJD13483.1"/>
    <property type="molecule type" value="Genomic_DNA"/>
</dbReference>
<dbReference type="PANTHER" id="PTHR43027">
    <property type="entry name" value="DOXORUBICIN RESISTANCE ABC TRANSPORTER PERMEASE PROTEIN DRRC-RELATED"/>
    <property type="match status" value="1"/>
</dbReference>
<reference evidence="15 28" key="6">
    <citation type="submission" date="2019-12" db="EMBL/GenBank/DDBJ databases">
        <title>Draft Genome Sequence of Bifidobacterium adolescentis ZJ2.</title>
        <authorList>
            <person name="Jin Z."/>
        </authorList>
    </citation>
    <scope>NUCLEOTIDE SEQUENCE [LARGE SCALE GENOMIC DNA]</scope>
    <source>
        <strain evidence="15 28">ZJ2</strain>
    </source>
</reference>
<dbReference type="EMBL" id="MAXD01000002">
    <property type="protein sequence ID" value="OFA35322.1"/>
    <property type="molecule type" value="Genomic_DNA"/>
</dbReference>
<evidence type="ECO:0000313" key="23">
    <source>
        <dbReference type="Proteomes" id="UP000193664"/>
    </source>
</evidence>
<dbReference type="PATRIC" id="fig|1680.7.peg.1195"/>
<dbReference type="EMBL" id="LNKI01000003">
    <property type="protein sequence ID" value="OSH00097.1"/>
    <property type="molecule type" value="Genomic_DNA"/>
</dbReference>
<reference evidence="21 22" key="1">
    <citation type="journal article" date="2016" name="Sci. Rep.">
        <title>Evaluation of genetic diversity among strains of the human gut commensal Bifidobacterium adolescentis.</title>
        <authorList>
            <person name="Duranti S."/>
            <person name="Milani C."/>
            <person name="Lugli G.A."/>
            <person name="Mancabelli L."/>
            <person name="Turroni F."/>
            <person name="Ferrario C."/>
            <person name="Mangifesta M."/>
            <person name="Viappiani A."/>
            <person name="Sanchez B."/>
            <person name="Margolles A."/>
            <person name="van Sinderen D."/>
            <person name="Ventura M."/>
        </authorList>
    </citation>
    <scope>NUCLEOTIDE SEQUENCE [LARGE SCALE GENOMIC DNA]</scope>
    <source>
        <strain evidence="11 22">487B</strain>
        <strain evidence="12 23">AD2-8</strain>
        <strain evidence="13 24">AL46-2</strain>
        <strain evidence="14 21">AL46-7</strain>
    </source>
</reference>
<feature type="domain" description="ABC-2 type transporter transmembrane" evidence="6">
    <location>
        <begin position="16"/>
        <end position="405"/>
    </location>
</feature>
<evidence type="ECO:0000256" key="5">
    <source>
        <dbReference type="SAM" id="Phobius"/>
    </source>
</evidence>
<evidence type="ECO:0000313" key="20">
    <source>
        <dbReference type="Proteomes" id="UP000192714"/>
    </source>
</evidence>
<feature type="transmembrane region" description="Helical" evidence="5">
    <location>
        <begin position="294"/>
        <end position="316"/>
    </location>
</feature>
<dbReference type="OrthoDB" id="3240057at2"/>
<comment type="subcellular location">
    <subcellularLocation>
        <location evidence="1">Membrane</location>
        <topology evidence="1">Multi-pass membrane protein</topology>
    </subcellularLocation>
</comment>
<dbReference type="Proteomes" id="UP000192714">
    <property type="component" value="Unassembled WGS sequence"/>
</dbReference>
<dbReference type="EMBL" id="NAQF01000002">
    <property type="protein sequence ID" value="OQM58217.1"/>
    <property type="molecule type" value="Genomic_DNA"/>
</dbReference>
<feature type="transmembrane region" description="Helical" evidence="5">
    <location>
        <begin position="20"/>
        <end position="37"/>
    </location>
</feature>
<dbReference type="GO" id="GO:0016020">
    <property type="term" value="C:membrane"/>
    <property type="evidence" value="ECO:0007669"/>
    <property type="project" value="UniProtKB-SubCell"/>
</dbReference>
<evidence type="ECO:0000313" key="8">
    <source>
        <dbReference type="EMBL" id="KAB5884469.1"/>
    </source>
</evidence>
<keyword evidence="3 5" id="KW-1133">Transmembrane helix</keyword>
<keyword evidence="2 5" id="KW-0812">Transmembrane</keyword>
<gene>
    <name evidence="12" type="ORF">AD0028_1309</name>
    <name evidence="13" type="ORF">AL0462_1191</name>
    <name evidence="14" type="ORF">AL0467_1297</name>
    <name evidence="11" type="ORF">B0487_1467</name>
    <name evidence="10" type="ORF">B5789_0294</name>
    <name evidence="9" type="ORF">BBK15_04455</name>
    <name evidence="7" type="ORF">BIFAD42_04670</name>
    <name evidence="18" type="ORF">DW072_07295</name>
    <name evidence="17" type="ORF">DW139_06185</name>
    <name evidence="16" type="ORF">DWX79_04990</name>
    <name evidence="15" type="ORF">F3K97_07500</name>
    <name evidence="8" type="ORF">GA629_06750</name>
</gene>
<evidence type="ECO:0000313" key="18">
    <source>
        <dbReference type="EMBL" id="RHK25096.1"/>
    </source>
</evidence>
<evidence type="ECO:0000313" key="11">
    <source>
        <dbReference type="EMBL" id="OSG88547.1"/>
    </source>
</evidence>
<evidence type="ECO:0000313" key="24">
    <source>
        <dbReference type="Proteomes" id="UP000193905"/>
    </source>
</evidence>
<reference evidence="9 19" key="2">
    <citation type="submission" date="2016-07" db="EMBL/GenBank/DDBJ databases">
        <title>Draft Genome Sequence of Bifidobacterium adolescentis strain Km 4.</title>
        <authorList>
            <person name="Danilenko V.N."/>
        </authorList>
    </citation>
    <scope>NUCLEOTIDE SEQUENCE [LARGE SCALE GENOMIC DNA]</scope>
    <source>
        <strain evidence="9 19">Km 4</strain>
    </source>
</reference>
<evidence type="ECO:0000313" key="19">
    <source>
        <dbReference type="Proteomes" id="UP000175684"/>
    </source>
</evidence>
<dbReference type="Proteomes" id="UP000886943">
    <property type="component" value="Unassembled WGS sequence"/>
</dbReference>
<evidence type="ECO:0000313" key="16">
    <source>
        <dbReference type="EMBL" id="RGS64970.1"/>
    </source>
</evidence>
<evidence type="ECO:0000313" key="9">
    <source>
        <dbReference type="EMBL" id="OFA35322.1"/>
    </source>
</evidence>
<evidence type="ECO:0000313" key="26">
    <source>
        <dbReference type="Proteomes" id="UP000285262"/>
    </source>
</evidence>
<evidence type="ECO:0000259" key="6">
    <source>
        <dbReference type="Pfam" id="PF12698"/>
    </source>
</evidence>
<evidence type="ECO:0000256" key="2">
    <source>
        <dbReference type="ARBA" id="ARBA00022692"/>
    </source>
</evidence>
<dbReference type="Proteomes" id="UP000193208">
    <property type="component" value="Unassembled WGS sequence"/>
</dbReference>
<dbReference type="eggNOG" id="COG0842">
    <property type="taxonomic scope" value="Bacteria"/>
</dbReference>
<evidence type="ECO:0000313" key="17">
    <source>
        <dbReference type="EMBL" id="RHJ18221.1"/>
    </source>
</evidence>
<name>A0A076JN64_BIFAD</name>
<reference evidence="7" key="7">
    <citation type="submission" date="2021-08" db="EMBL/GenBank/DDBJ databases">
        <title>Draft genome sequence of the GABA producer Bifidobacterium adolescentis 4-2, isolated from healthy human feces.</title>
        <authorList>
            <person name="Altaib H."/>
            <person name="Niwa R."/>
            <person name="Abe M."/>
            <person name="Suzuki T."/>
        </authorList>
    </citation>
    <scope>NUCLEOTIDE SEQUENCE</scope>
    <source>
        <strain evidence="7">4-2</strain>
    </source>
</reference>
<dbReference type="PANTHER" id="PTHR43027:SF1">
    <property type="entry name" value="DOXORUBICIN RESISTANCE ABC TRANSPORTER PERMEASE PROTEIN DRRC-RELATED"/>
    <property type="match status" value="1"/>
</dbReference>
<dbReference type="Proteomes" id="UP000175684">
    <property type="component" value="Unassembled WGS sequence"/>
</dbReference>
<dbReference type="Proteomes" id="UP000285462">
    <property type="component" value="Unassembled WGS sequence"/>
</dbReference>
<proteinExistence type="predicted"/>
<protein>
    <submittedName>
        <fullName evidence="8 9">ABC transporter permease</fullName>
    </submittedName>
    <submittedName>
        <fullName evidence="11">ABC-type multidrug transport system permease component</fullName>
    </submittedName>
</protein>
<dbReference type="GO" id="GO:0140359">
    <property type="term" value="F:ABC-type transporter activity"/>
    <property type="evidence" value="ECO:0007669"/>
    <property type="project" value="InterPro"/>
</dbReference>
<dbReference type="EMBL" id="QRLP01000003">
    <property type="protein sequence ID" value="RHJ18221.1"/>
    <property type="molecule type" value="Genomic_DNA"/>
</dbReference>
<dbReference type="InterPro" id="IPR013525">
    <property type="entry name" value="ABC2_TM"/>
</dbReference>
<dbReference type="KEGG" id="badl:BADO_1094"/>
<dbReference type="EMBL" id="LNKH01000007">
    <property type="protein sequence ID" value="OSG96698.1"/>
    <property type="molecule type" value="Genomic_DNA"/>
</dbReference>
<dbReference type="Proteomes" id="UP000284589">
    <property type="component" value="Unassembled WGS sequence"/>
</dbReference>
<evidence type="ECO:0000313" key="10">
    <source>
        <dbReference type="EMBL" id="OQM58217.1"/>
    </source>
</evidence>
<accession>A0A076JN64</accession>
<feature type="transmembrane region" description="Helical" evidence="5">
    <location>
        <begin position="214"/>
        <end position="238"/>
    </location>
</feature>
<dbReference type="EMBL" id="QRNG01000012">
    <property type="protein sequence ID" value="RHK25096.1"/>
    <property type="molecule type" value="Genomic_DNA"/>
</dbReference>
<evidence type="ECO:0000313" key="28">
    <source>
        <dbReference type="Proteomes" id="UP000464884"/>
    </source>
</evidence>
<evidence type="ECO:0000313" key="25">
    <source>
        <dbReference type="Proteomes" id="UP000284589"/>
    </source>
</evidence>
<dbReference type="EMBL" id="LNKD01000001">
    <property type="protein sequence ID" value="OSG88547.1"/>
    <property type="molecule type" value="Genomic_DNA"/>
</dbReference>
<evidence type="ECO:0000256" key="1">
    <source>
        <dbReference type="ARBA" id="ARBA00004141"/>
    </source>
</evidence>
<evidence type="ECO:0000313" key="22">
    <source>
        <dbReference type="Proteomes" id="UP000193377"/>
    </source>
</evidence>
<dbReference type="EMBL" id="WDIP01000006">
    <property type="protein sequence ID" value="KAB5884469.1"/>
    <property type="molecule type" value="Genomic_DNA"/>
</dbReference>
<evidence type="ECO:0000313" key="13">
    <source>
        <dbReference type="EMBL" id="OSG96698.1"/>
    </source>
</evidence>
<dbReference type="InterPro" id="IPR052902">
    <property type="entry name" value="ABC-2_transporter"/>
</dbReference>
<evidence type="ECO:0000313" key="21">
    <source>
        <dbReference type="Proteomes" id="UP000193208"/>
    </source>
</evidence>
<dbReference type="EMBL" id="LNKF01000004">
    <property type="protein sequence ID" value="OSG93944.1"/>
    <property type="molecule type" value="Genomic_DNA"/>
</dbReference>
<dbReference type="EMBL" id="CP047129">
    <property type="protein sequence ID" value="QHB63100.1"/>
    <property type="molecule type" value="Genomic_DNA"/>
</dbReference>
<dbReference type="RefSeq" id="WP_038444645.1">
    <property type="nucleotide sequence ID" value="NZ_AP031418.1"/>
</dbReference>
<dbReference type="Proteomes" id="UP000193905">
    <property type="component" value="Unassembled WGS sequence"/>
</dbReference>
<evidence type="ECO:0000313" key="15">
    <source>
        <dbReference type="EMBL" id="QHB63100.1"/>
    </source>
</evidence>
<sequence length="416" mass="44838">MWQTLLINLKLHLREKTQLFWLFAFPIILATMFNGMFGNIAESFELHTLDVAVVEDNAWKTSYGAQTLIEGISSESSALSDNHVKVSADGKNGTGLINTTKVESIAQAEQLLADGTAQGMLRIDDGRLRFSVSQSTQSSASDVMASSSGLDISLTVLGNIVDLYNRNTDVVVDIAKHNPEALMNGKVTGSIGSANGYTKEIQLTNFKPSGTARYYYALLGLAALMAMSFAINVVTMTQANLSALGVRRSVSPLPKSQQLLAGFLSSWLCSFLSLTVAMLYIRFVCHISLGGREWAGVGACLMASFAASAFGTLLGALPKIPTGAKQGLCTAIACTLSLFSGLYGSFAMQLSDLIAQRTPVLSLLNPAQQITNLFYDILYYDNFKPFFTTAGILAAMSLVCLAAATVLLRRQRYEYL</sequence>
<dbReference type="EMBL" id="QRVT01000002">
    <property type="protein sequence ID" value="RGS64970.1"/>
    <property type="molecule type" value="Genomic_DNA"/>
</dbReference>
<dbReference type="Proteomes" id="UP000464884">
    <property type="component" value="Chromosome"/>
</dbReference>
<dbReference type="Pfam" id="PF12698">
    <property type="entry name" value="ABC2_membrane_3"/>
    <property type="match status" value="1"/>
</dbReference>
<dbReference type="Proteomes" id="UP000193377">
    <property type="component" value="Unassembled WGS sequence"/>
</dbReference>
<evidence type="ECO:0000313" key="12">
    <source>
        <dbReference type="EMBL" id="OSG93944.1"/>
    </source>
</evidence>
<feature type="transmembrane region" description="Helical" evidence="5">
    <location>
        <begin position="259"/>
        <end position="282"/>
    </location>
</feature>
<evidence type="ECO:0000313" key="7">
    <source>
        <dbReference type="EMBL" id="GJD13483.1"/>
    </source>
</evidence>